<dbReference type="Proteomes" id="UP000308196">
    <property type="component" value="Chromosome"/>
</dbReference>
<dbReference type="Gene3D" id="1.10.760.10">
    <property type="entry name" value="Cytochrome c-like domain"/>
    <property type="match status" value="2"/>
</dbReference>
<gene>
    <name evidence="7" type="primary">adhB_1</name>
    <name evidence="6" type="ORF">ABTW24_19470</name>
    <name evidence="7" type="ORF">NCTC11429_02851</name>
</gene>
<dbReference type="PROSITE" id="PS51007">
    <property type="entry name" value="CYTC"/>
    <property type="match status" value="2"/>
</dbReference>
<reference evidence="6 9" key="2">
    <citation type="submission" date="2024-06" db="EMBL/GenBank/DDBJ databases">
        <title>Soil Sphingobacterium thalpophilum.</title>
        <authorList>
            <person name="Yang J."/>
            <person name="Li J."/>
        </authorList>
    </citation>
    <scope>NUCLEOTIDE SEQUENCE [LARGE SCALE GENOMIC DNA]</scope>
    <source>
        <strain evidence="6 9">22g91tb</strain>
    </source>
</reference>
<keyword evidence="3 4" id="KW-0408">Iron</keyword>
<dbReference type="PANTHER" id="PTHR35008">
    <property type="entry name" value="BLL4482 PROTEIN-RELATED"/>
    <property type="match status" value="1"/>
</dbReference>
<evidence type="ECO:0000256" key="2">
    <source>
        <dbReference type="ARBA" id="ARBA00022723"/>
    </source>
</evidence>
<evidence type="ECO:0000256" key="3">
    <source>
        <dbReference type="ARBA" id="ARBA00023004"/>
    </source>
</evidence>
<protein>
    <submittedName>
        <fullName evidence="7">Alcohol dehydrogenase cytochrome c subunit</fullName>
    </submittedName>
    <submittedName>
        <fullName evidence="6">C-type cytochrome</fullName>
    </submittedName>
</protein>
<dbReference type="Proteomes" id="UP001566204">
    <property type="component" value="Unassembled WGS sequence"/>
</dbReference>
<evidence type="ECO:0000256" key="4">
    <source>
        <dbReference type="PROSITE-ProRule" id="PRU00433"/>
    </source>
</evidence>
<dbReference type="KEGG" id="stha:NCTC11429_02851"/>
<evidence type="ECO:0000313" key="9">
    <source>
        <dbReference type="Proteomes" id="UP001566204"/>
    </source>
</evidence>
<accession>A0A4U9VBY3</accession>
<sequence>MKKVYKVLLGILAIVLIGVAFTGTYVKVFLPNINEPVEITIQQTPERIERGRYLAHNVAVCMDCHSSRDWTEFAGPLSGNLGGGGEKFGKDMGFPGTIHTPNITPYNLGNWTDGEIYRAITAGVDKDGKALFPVMPYHHYGQMDKEDVYSIIAYIRTLAPIRNNTAERELDFPLNFIVNTMPKEAQPQPKPNDNDRLAYGAYLVNAAGCVDCHSKTDKGSIIKGSEFGGGMEFQQLAGIVRSPNITPDKETGIGHWTKQAFVQRFKIYADSSYQSPKYTKGDLNSPMPWHMYSGMKEADLEAIYTYLQSLKPIENSVNRYEKKK</sequence>
<dbReference type="GO" id="GO:0046872">
    <property type="term" value="F:metal ion binding"/>
    <property type="evidence" value="ECO:0007669"/>
    <property type="project" value="UniProtKB-KW"/>
</dbReference>
<dbReference type="InterPro" id="IPR036909">
    <property type="entry name" value="Cyt_c-like_dom_sf"/>
</dbReference>
<dbReference type="EMBL" id="LR590484">
    <property type="protein sequence ID" value="VTR43367.1"/>
    <property type="molecule type" value="Genomic_DNA"/>
</dbReference>
<feature type="domain" description="Cytochrome c" evidence="5">
    <location>
        <begin position="46"/>
        <end position="159"/>
    </location>
</feature>
<organism evidence="7 8">
    <name type="scientific">Sphingobacterium thalpophilum</name>
    <dbReference type="NCBI Taxonomy" id="259"/>
    <lineage>
        <taxon>Bacteria</taxon>
        <taxon>Pseudomonadati</taxon>
        <taxon>Bacteroidota</taxon>
        <taxon>Sphingobacteriia</taxon>
        <taxon>Sphingobacteriales</taxon>
        <taxon>Sphingobacteriaceae</taxon>
        <taxon>Sphingobacterium</taxon>
    </lineage>
</organism>
<proteinExistence type="predicted"/>
<dbReference type="PANTHER" id="PTHR35008:SF8">
    <property type="entry name" value="ALCOHOL DEHYDROGENASE CYTOCHROME C SUBUNIT"/>
    <property type="match status" value="1"/>
</dbReference>
<dbReference type="EMBL" id="JBEOQB010000006">
    <property type="protein sequence ID" value="MEZ0453780.1"/>
    <property type="molecule type" value="Genomic_DNA"/>
</dbReference>
<feature type="domain" description="Cytochrome c" evidence="5">
    <location>
        <begin position="195"/>
        <end position="311"/>
    </location>
</feature>
<keyword evidence="1 4" id="KW-0349">Heme</keyword>
<dbReference type="SUPFAM" id="SSF46626">
    <property type="entry name" value="Cytochrome c"/>
    <property type="match status" value="2"/>
</dbReference>
<evidence type="ECO:0000313" key="6">
    <source>
        <dbReference type="EMBL" id="MEZ0453780.1"/>
    </source>
</evidence>
<evidence type="ECO:0000313" key="8">
    <source>
        <dbReference type="Proteomes" id="UP000308196"/>
    </source>
</evidence>
<dbReference type="RefSeq" id="WP_028072181.1">
    <property type="nucleotide sequence ID" value="NZ_JBEOQA010000002.1"/>
</dbReference>
<dbReference type="GO" id="GO:0020037">
    <property type="term" value="F:heme binding"/>
    <property type="evidence" value="ECO:0007669"/>
    <property type="project" value="InterPro"/>
</dbReference>
<evidence type="ECO:0000259" key="5">
    <source>
        <dbReference type="PROSITE" id="PS51007"/>
    </source>
</evidence>
<dbReference type="STRING" id="1123265.GCA_000686625_01977"/>
<dbReference type="GO" id="GO:0009055">
    <property type="term" value="F:electron transfer activity"/>
    <property type="evidence" value="ECO:0007669"/>
    <property type="project" value="InterPro"/>
</dbReference>
<evidence type="ECO:0000256" key="1">
    <source>
        <dbReference type="ARBA" id="ARBA00022617"/>
    </source>
</evidence>
<keyword evidence="2 4" id="KW-0479">Metal-binding</keyword>
<dbReference type="InterPro" id="IPR009056">
    <property type="entry name" value="Cyt_c-like_dom"/>
</dbReference>
<reference evidence="7 8" key="1">
    <citation type="submission" date="2019-05" db="EMBL/GenBank/DDBJ databases">
        <authorList>
            <consortium name="Pathogen Informatics"/>
        </authorList>
    </citation>
    <scope>NUCLEOTIDE SEQUENCE [LARGE SCALE GENOMIC DNA]</scope>
    <source>
        <strain evidence="7 8">NCTC11429</strain>
    </source>
</reference>
<dbReference type="GeneID" id="78463548"/>
<dbReference type="AlphaFoldDB" id="A0A4U9VBY3"/>
<name>A0A4U9VBY3_9SPHI</name>
<keyword evidence="9" id="KW-1185">Reference proteome</keyword>
<dbReference type="InterPro" id="IPR051459">
    <property type="entry name" value="Cytochrome_c-type_DH"/>
</dbReference>
<evidence type="ECO:0000313" key="7">
    <source>
        <dbReference type="EMBL" id="VTR43367.1"/>
    </source>
</evidence>
<dbReference type="Pfam" id="PF00034">
    <property type="entry name" value="Cytochrom_C"/>
    <property type="match status" value="1"/>
</dbReference>